<feature type="domain" description="HTH cro/C1-type" evidence="1">
    <location>
        <begin position="14"/>
        <end position="46"/>
    </location>
</feature>
<sequence length="150" mass="17529">MNKEQFIRLISQKIRLIRTEAGHTQEAMAEILGISKKTLVQIEKDRILAGWSTAVVVCALFRESEILHYSLGGDPLEMLDVYVHDGLHKPKPKTLGGKVWWKEVEKNGVYRLQQNMISQHYRILDCENQRWLSSNDLEEARMYFEQLTKE</sequence>
<proteinExistence type="predicted"/>
<dbReference type="InterPro" id="IPR001387">
    <property type="entry name" value="Cro/C1-type_HTH"/>
</dbReference>
<protein>
    <submittedName>
        <fullName evidence="2">Helix-turn-helix domain-containing protein</fullName>
    </submittedName>
</protein>
<dbReference type="SMART" id="SM00530">
    <property type="entry name" value="HTH_XRE"/>
    <property type="match status" value="1"/>
</dbReference>
<dbReference type="EMBL" id="JAFELM010000043">
    <property type="protein sequence ID" value="MBM6619500.1"/>
    <property type="molecule type" value="Genomic_DNA"/>
</dbReference>
<dbReference type="RefSeq" id="WP_204204977.1">
    <property type="nucleotide sequence ID" value="NZ_JAFELM010000043.1"/>
</dbReference>
<dbReference type="Proteomes" id="UP001518925">
    <property type="component" value="Unassembled WGS sequence"/>
</dbReference>
<gene>
    <name evidence="2" type="ORF">JR050_17705</name>
</gene>
<keyword evidence="3" id="KW-1185">Reference proteome</keyword>
<dbReference type="Gene3D" id="1.10.260.40">
    <property type="entry name" value="lambda repressor-like DNA-binding domains"/>
    <property type="match status" value="1"/>
</dbReference>
<dbReference type="SUPFAM" id="SSF47413">
    <property type="entry name" value="lambda repressor-like DNA-binding domains"/>
    <property type="match status" value="1"/>
</dbReference>
<evidence type="ECO:0000259" key="1">
    <source>
        <dbReference type="PROSITE" id="PS50943"/>
    </source>
</evidence>
<dbReference type="CDD" id="cd00093">
    <property type="entry name" value="HTH_XRE"/>
    <property type="match status" value="1"/>
</dbReference>
<dbReference type="InterPro" id="IPR010982">
    <property type="entry name" value="Lambda_DNA-bd_dom_sf"/>
</dbReference>
<evidence type="ECO:0000313" key="2">
    <source>
        <dbReference type="EMBL" id="MBM6619500.1"/>
    </source>
</evidence>
<evidence type="ECO:0000313" key="3">
    <source>
        <dbReference type="Proteomes" id="UP001518925"/>
    </source>
</evidence>
<dbReference type="PROSITE" id="PS50943">
    <property type="entry name" value="HTH_CROC1"/>
    <property type="match status" value="1"/>
</dbReference>
<organism evidence="2 3">
    <name type="scientific">Bacillus suaedaesalsae</name>
    <dbReference type="NCBI Taxonomy" id="2810349"/>
    <lineage>
        <taxon>Bacteria</taxon>
        <taxon>Bacillati</taxon>
        <taxon>Bacillota</taxon>
        <taxon>Bacilli</taxon>
        <taxon>Bacillales</taxon>
        <taxon>Bacillaceae</taxon>
        <taxon>Bacillus</taxon>
    </lineage>
</organism>
<comment type="caution">
    <text evidence="2">The sequence shown here is derived from an EMBL/GenBank/DDBJ whole genome shotgun (WGS) entry which is preliminary data.</text>
</comment>
<reference evidence="2 3" key="1">
    <citation type="submission" date="2021-02" db="EMBL/GenBank/DDBJ databases">
        <title>Bacillus sp. RD4P76, an endophyte from a halophyte.</title>
        <authorList>
            <person name="Sun J.-Q."/>
        </authorList>
    </citation>
    <scope>NUCLEOTIDE SEQUENCE [LARGE SCALE GENOMIC DNA]</scope>
    <source>
        <strain evidence="2 3">RD4P76</strain>
    </source>
</reference>
<accession>A0ABS2DN91</accession>
<dbReference type="Pfam" id="PF01381">
    <property type="entry name" value="HTH_3"/>
    <property type="match status" value="1"/>
</dbReference>
<name>A0ABS2DN91_9BACI</name>